<organism evidence="2 3">
    <name type="scientific">Lutibacter litoralis</name>
    <dbReference type="NCBI Taxonomy" id="321268"/>
    <lineage>
        <taxon>Bacteria</taxon>
        <taxon>Pseudomonadati</taxon>
        <taxon>Bacteroidota</taxon>
        <taxon>Flavobacteriia</taxon>
        <taxon>Flavobacteriales</taxon>
        <taxon>Flavobacteriaceae</taxon>
        <taxon>Lutibacter</taxon>
    </lineage>
</organism>
<feature type="domain" description="Heavy metal binding" evidence="1">
    <location>
        <begin position="49"/>
        <end position="76"/>
    </location>
</feature>
<sequence length="130" mass="14316">MKKTILLLSAVFTFAILFTACKETKKEDAKMESHEGHDHASDEMASKDVYQCPMDCEKGKTYEKTGSCPVCKMDLKTKAVDTDVKHAEGCKCIEGGECKCEDGKCTCQKEMAKMEKECTMCAPGSCECKA</sequence>
<name>A0ABV5K084_9FLAO</name>
<dbReference type="PROSITE" id="PS51257">
    <property type="entry name" value="PROKAR_LIPOPROTEIN"/>
    <property type="match status" value="1"/>
</dbReference>
<protein>
    <submittedName>
        <fullName evidence="2">Heavy metal-binding domain-containing protein</fullName>
    </submittedName>
</protein>
<accession>A0ABV5K084</accession>
<reference evidence="2 3" key="1">
    <citation type="submission" date="2024-09" db="EMBL/GenBank/DDBJ databases">
        <authorList>
            <person name="Sun Q."/>
            <person name="Mori K."/>
        </authorList>
    </citation>
    <scope>NUCLEOTIDE SEQUENCE [LARGE SCALE GENOMIC DNA]</scope>
    <source>
        <strain evidence="2 3">JCM 13034</strain>
    </source>
</reference>
<gene>
    <name evidence="2" type="ORF">ACFFT3_09435</name>
</gene>
<dbReference type="Pfam" id="PF19335">
    <property type="entry name" value="HMBD"/>
    <property type="match status" value="1"/>
</dbReference>
<dbReference type="InterPro" id="IPR045800">
    <property type="entry name" value="HMBD"/>
</dbReference>
<dbReference type="Proteomes" id="UP001589665">
    <property type="component" value="Unassembled WGS sequence"/>
</dbReference>
<dbReference type="RefSeq" id="WP_204744199.1">
    <property type="nucleotide sequence ID" value="NZ_BMNS01000002.1"/>
</dbReference>
<proteinExistence type="predicted"/>
<evidence type="ECO:0000313" key="2">
    <source>
        <dbReference type="EMBL" id="MFB9272110.1"/>
    </source>
</evidence>
<comment type="caution">
    <text evidence="2">The sequence shown here is derived from an EMBL/GenBank/DDBJ whole genome shotgun (WGS) entry which is preliminary data.</text>
</comment>
<evidence type="ECO:0000259" key="1">
    <source>
        <dbReference type="Pfam" id="PF19335"/>
    </source>
</evidence>
<keyword evidence="3" id="KW-1185">Reference proteome</keyword>
<evidence type="ECO:0000313" key="3">
    <source>
        <dbReference type="Proteomes" id="UP001589665"/>
    </source>
</evidence>
<dbReference type="EMBL" id="JBHMDX010000008">
    <property type="protein sequence ID" value="MFB9272110.1"/>
    <property type="molecule type" value="Genomic_DNA"/>
</dbReference>